<dbReference type="Gene3D" id="3.40.630.30">
    <property type="match status" value="2"/>
</dbReference>
<accession>A0A1Q2SN85</accession>
<dbReference type="SUPFAM" id="SSF55729">
    <property type="entry name" value="Acyl-CoA N-acyltransferases (Nat)"/>
    <property type="match status" value="2"/>
</dbReference>
<reference evidence="2 3" key="1">
    <citation type="journal article" date="2017" name="ISME J.">
        <title>An acid-tolerant ammonia-oxidizing ?-proteobacterium from soil.</title>
        <authorList>
            <person name="Hayatsu M."/>
            <person name="Tago K."/>
            <person name="Uchiyama I."/>
            <person name="Toyoda A."/>
            <person name="Wang Y."/>
            <person name="Shimomura Y."/>
            <person name="Okubo T."/>
            <person name="Kurisu F."/>
            <person name="Hirono Y."/>
            <person name="Nonaka K."/>
            <person name="Akiyama H."/>
            <person name="Itoh T."/>
            <person name="Takami H."/>
        </authorList>
    </citation>
    <scope>NUCLEOTIDE SEQUENCE [LARGE SCALE GENOMIC DNA]</scope>
    <source>
        <strain evidence="2 3">TAO100</strain>
    </source>
</reference>
<dbReference type="InterPro" id="IPR050644">
    <property type="entry name" value="PG_Glycine_Bridge_Synth"/>
</dbReference>
<name>A0A1Q2SN85_9GAMM</name>
<evidence type="ECO:0000313" key="3">
    <source>
        <dbReference type="Proteomes" id="UP000243679"/>
    </source>
</evidence>
<dbReference type="PANTHER" id="PTHR36174:SF1">
    <property type="entry name" value="LIPID II:GLYCINE GLYCYLTRANSFERASE"/>
    <property type="match status" value="1"/>
</dbReference>
<dbReference type="InterPro" id="IPR017469">
    <property type="entry name" value="PEP-CTERM_FemAB-rel"/>
</dbReference>
<dbReference type="PANTHER" id="PTHR36174">
    <property type="entry name" value="LIPID II:GLYCINE GLYCYLTRANSFERASE"/>
    <property type="match status" value="1"/>
</dbReference>
<evidence type="ECO:0000259" key="1">
    <source>
        <dbReference type="Pfam" id="PF13480"/>
    </source>
</evidence>
<dbReference type="KEGG" id="ntt:TAO_1224"/>
<feature type="domain" description="BioF2-like acetyltransferase" evidence="1">
    <location>
        <begin position="172"/>
        <end position="294"/>
    </location>
</feature>
<protein>
    <submittedName>
        <fullName evidence="2">Peptidoglycan bridge formation protein FemAB</fullName>
    </submittedName>
</protein>
<dbReference type="NCBIfam" id="TIGR03019">
    <property type="entry name" value="pepcterm_femAB"/>
    <property type="match status" value="1"/>
</dbReference>
<keyword evidence="3" id="KW-1185">Reference proteome</keyword>
<dbReference type="OrthoDB" id="9773932at2"/>
<dbReference type="AlphaFoldDB" id="A0A1Q2SN85"/>
<proteinExistence type="predicted"/>
<sequence>MINTIAQKSKEPSLRVCTLTKAEEIRWDEFVEAHPEATFFHLAGWREVLEQVYQHKTYYFYAEEDGKIIGILPLGRVRSRLFGDALISTPFCVYGGAVGSEKACQALEAAAGRLAWHLGVDYLELRNLQPRYPNWPRSDLYVTFRKPIDPDPEKNLGAIPRKQRAIVRKGIESGLVSVIDTDNIERFFRMYSESVRNLGTPVFPKYYFKVLKKVFGDRCEVLTILHNERPVSSVMSFYFRDEVLPYYGGGIASARDFKANDFMYWELMRRASERGIQMFDYGRSKLNTGSYRFKTHWGFEPKPLHYEYKLIKANKIPEKNPLNPRYRFFVKAWQRLPIPLTWLIGPRIARNLG</sequence>
<dbReference type="EMBL" id="AP014836">
    <property type="protein sequence ID" value="BAW80594.1"/>
    <property type="molecule type" value="Genomic_DNA"/>
</dbReference>
<dbReference type="Pfam" id="PF13480">
    <property type="entry name" value="Acetyltransf_6"/>
    <property type="match status" value="1"/>
</dbReference>
<organism evidence="2 3">
    <name type="scientific">Candidatus Nitrosoglobus terrae</name>
    <dbReference type="NCBI Taxonomy" id="1630141"/>
    <lineage>
        <taxon>Bacteria</taxon>
        <taxon>Pseudomonadati</taxon>
        <taxon>Pseudomonadota</taxon>
        <taxon>Gammaproteobacteria</taxon>
        <taxon>Chromatiales</taxon>
        <taxon>Chromatiaceae</taxon>
        <taxon>Candidatus Nitrosoglobus</taxon>
    </lineage>
</organism>
<gene>
    <name evidence="2" type="ORF">TAO_1224</name>
</gene>
<dbReference type="InterPro" id="IPR038740">
    <property type="entry name" value="BioF2-like_GNAT_dom"/>
</dbReference>
<dbReference type="RefSeq" id="WP_096527121.1">
    <property type="nucleotide sequence ID" value="NZ_AP014836.1"/>
</dbReference>
<dbReference type="InterPro" id="IPR016181">
    <property type="entry name" value="Acyl_CoA_acyltransferase"/>
</dbReference>
<evidence type="ECO:0000313" key="2">
    <source>
        <dbReference type="EMBL" id="BAW80594.1"/>
    </source>
</evidence>
<dbReference type="Proteomes" id="UP000243679">
    <property type="component" value="Chromosome"/>
</dbReference>